<dbReference type="AlphaFoldDB" id="A0A7X8SRH3"/>
<protein>
    <submittedName>
        <fullName evidence="1">Uncharacterized protein</fullName>
    </submittedName>
</protein>
<dbReference type="EMBL" id="JABAIL010000018">
    <property type="protein sequence ID" value="NLR95001.1"/>
    <property type="molecule type" value="Genomic_DNA"/>
</dbReference>
<keyword evidence="2" id="KW-1185">Reference proteome</keyword>
<reference evidence="1 2" key="1">
    <citation type="submission" date="2020-04" db="EMBL/GenBank/DDBJ databases">
        <title>Flammeovirga sp. SR4, a novel species isolated from seawater.</title>
        <authorList>
            <person name="Wang X."/>
        </authorList>
    </citation>
    <scope>NUCLEOTIDE SEQUENCE [LARGE SCALE GENOMIC DNA]</scope>
    <source>
        <strain evidence="1 2">SR4</strain>
    </source>
</reference>
<proteinExistence type="predicted"/>
<organism evidence="1 2">
    <name type="scientific">Flammeovirga agarivorans</name>
    <dbReference type="NCBI Taxonomy" id="2726742"/>
    <lineage>
        <taxon>Bacteria</taxon>
        <taxon>Pseudomonadati</taxon>
        <taxon>Bacteroidota</taxon>
        <taxon>Cytophagia</taxon>
        <taxon>Cytophagales</taxon>
        <taxon>Flammeovirgaceae</taxon>
        <taxon>Flammeovirga</taxon>
    </lineage>
</organism>
<accession>A0A7X8SRH3</accession>
<evidence type="ECO:0000313" key="1">
    <source>
        <dbReference type="EMBL" id="NLR95001.1"/>
    </source>
</evidence>
<sequence length="131" mass="15188">MFFCLIFCFSIPSISIYGQEKAISIDTEWKEITLENQVSLEVLKKTPRAVLKTYAILKLQNLDSINDKKVHLSLDLFYEDTTYHLEKSLILPVNEKILLQKDMNPSINEILVENYSLTVGDTLHFFEKDSL</sequence>
<comment type="caution">
    <text evidence="1">The sequence shown here is derived from an EMBL/GenBank/DDBJ whole genome shotgun (WGS) entry which is preliminary data.</text>
</comment>
<dbReference type="RefSeq" id="WP_168885709.1">
    <property type="nucleotide sequence ID" value="NZ_JABAIL010000018.1"/>
</dbReference>
<name>A0A7X8SRH3_9BACT</name>
<dbReference type="Proteomes" id="UP000585050">
    <property type="component" value="Unassembled WGS sequence"/>
</dbReference>
<evidence type="ECO:0000313" key="2">
    <source>
        <dbReference type="Proteomes" id="UP000585050"/>
    </source>
</evidence>
<gene>
    <name evidence="1" type="ORF">HGP29_27600</name>
</gene>